<dbReference type="GO" id="GO:0005524">
    <property type="term" value="F:ATP binding"/>
    <property type="evidence" value="ECO:0007669"/>
    <property type="project" value="UniProtKB-KW"/>
</dbReference>
<reference evidence="8 9" key="1">
    <citation type="submission" date="2021-04" db="EMBL/GenBank/DDBJ databases">
        <title>Genome analysis of Polyangium sp.</title>
        <authorList>
            <person name="Li Y."/>
            <person name="Wang J."/>
        </authorList>
    </citation>
    <scope>NUCLEOTIDE SEQUENCE [LARGE SCALE GENOMIC DNA]</scope>
    <source>
        <strain evidence="8 9">SDU14</strain>
    </source>
</reference>
<protein>
    <submittedName>
        <fullName evidence="8">Sigma 54-interacting transcriptional regulator</fullName>
    </submittedName>
</protein>
<evidence type="ECO:0000256" key="3">
    <source>
        <dbReference type="ARBA" id="ARBA00023015"/>
    </source>
</evidence>
<dbReference type="Gene3D" id="1.10.10.60">
    <property type="entry name" value="Homeodomain-like"/>
    <property type="match status" value="1"/>
</dbReference>
<dbReference type="PROSITE" id="PS00675">
    <property type="entry name" value="SIGMA54_INTERACT_1"/>
    <property type="match status" value="1"/>
</dbReference>
<dbReference type="InterPro" id="IPR027417">
    <property type="entry name" value="P-loop_NTPase"/>
</dbReference>
<dbReference type="SUPFAM" id="SSF52540">
    <property type="entry name" value="P-loop containing nucleoside triphosphate hydrolases"/>
    <property type="match status" value="1"/>
</dbReference>
<dbReference type="Gene3D" id="1.10.8.60">
    <property type="match status" value="1"/>
</dbReference>
<feature type="compositionally biased region" description="Basic and acidic residues" evidence="5">
    <location>
        <begin position="387"/>
        <end position="396"/>
    </location>
</feature>
<dbReference type="Pfam" id="PF25601">
    <property type="entry name" value="AAA_lid_14"/>
    <property type="match status" value="1"/>
</dbReference>
<organism evidence="8 9">
    <name type="scientific">Polyangium jinanense</name>
    <dbReference type="NCBI Taxonomy" id="2829994"/>
    <lineage>
        <taxon>Bacteria</taxon>
        <taxon>Pseudomonadati</taxon>
        <taxon>Myxococcota</taxon>
        <taxon>Polyangia</taxon>
        <taxon>Polyangiales</taxon>
        <taxon>Polyangiaceae</taxon>
        <taxon>Polyangium</taxon>
    </lineage>
</organism>
<name>A0A9X4AR08_9BACT</name>
<keyword evidence="4" id="KW-0804">Transcription</keyword>
<dbReference type="InterPro" id="IPR000253">
    <property type="entry name" value="FHA_dom"/>
</dbReference>
<dbReference type="InterPro" id="IPR025944">
    <property type="entry name" value="Sigma_54_int_dom_CS"/>
</dbReference>
<keyword evidence="2" id="KW-0067">ATP-binding</keyword>
<dbReference type="InterPro" id="IPR002078">
    <property type="entry name" value="Sigma_54_int"/>
</dbReference>
<keyword evidence="9" id="KW-1185">Reference proteome</keyword>
<dbReference type="SMART" id="SM00382">
    <property type="entry name" value="AAA"/>
    <property type="match status" value="1"/>
</dbReference>
<dbReference type="RefSeq" id="WP_272420292.1">
    <property type="nucleotide sequence ID" value="NZ_JAGTJJ010000005.1"/>
</dbReference>
<dbReference type="PANTHER" id="PTHR32071">
    <property type="entry name" value="TRANSCRIPTIONAL REGULATORY PROTEIN"/>
    <property type="match status" value="1"/>
</dbReference>
<dbReference type="SUPFAM" id="SSF46689">
    <property type="entry name" value="Homeodomain-like"/>
    <property type="match status" value="1"/>
</dbReference>
<dbReference type="CDD" id="cd00009">
    <property type="entry name" value="AAA"/>
    <property type="match status" value="1"/>
</dbReference>
<dbReference type="InterPro" id="IPR009057">
    <property type="entry name" value="Homeodomain-like_sf"/>
</dbReference>
<gene>
    <name evidence="8" type="ORF">KEG57_14005</name>
</gene>
<evidence type="ECO:0000259" key="6">
    <source>
        <dbReference type="PROSITE" id="PS50006"/>
    </source>
</evidence>
<dbReference type="InterPro" id="IPR003593">
    <property type="entry name" value="AAA+_ATPase"/>
</dbReference>
<comment type="caution">
    <text evidence="8">The sequence shown here is derived from an EMBL/GenBank/DDBJ whole genome shotgun (WGS) entry which is preliminary data.</text>
</comment>
<dbReference type="Pfam" id="PF00158">
    <property type="entry name" value="Sigma54_activat"/>
    <property type="match status" value="1"/>
</dbReference>
<dbReference type="InterPro" id="IPR058031">
    <property type="entry name" value="AAA_lid_NorR"/>
</dbReference>
<dbReference type="CDD" id="cd00060">
    <property type="entry name" value="FHA"/>
    <property type="match status" value="1"/>
</dbReference>
<dbReference type="SUPFAM" id="SSF49879">
    <property type="entry name" value="SMAD/FHA domain"/>
    <property type="match status" value="1"/>
</dbReference>
<dbReference type="SMART" id="SM00240">
    <property type="entry name" value="FHA"/>
    <property type="match status" value="1"/>
</dbReference>
<dbReference type="Gene3D" id="2.60.200.20">
    <property type="match status" value="1"/>
</dbReference>
<evidence type="ECO:0000259" key="7">
    <source>
        <dbReference type="PROSITE" id="PS50045"/>
    </source>
</evidence>
<dbReference type="EMBL" id="JAGTJJ010000005">
    <property type="protein sequence ID" value="MDC3981623.1"/>
    <property type="molecule type" value="Genomic_DNA"/>
</dbReference>
<evidence type="ECO:0000256" key="4">
    <source>
        <dbReference type="ARBA" id="ARBA00023163"/>
    </source>
</evidence>
<sequence length="474" mass="51779">MPSERDASFTLTSLDEGRSLRLPNLRVTVTLPDRQNITAPLGLAPLLLGKSPECDLVVTDPKVSRVHCELRLTEQGVLLKDIQSRNGTFIRDVRVVEAFLPPGVPATVGDSTLVVQPSGGAAVLPLSTRGSFGDAVGEGLAMRALFARLERVARTDETILLLGESGTGKEVLARSIHQESRRSQGPYVIVDCGAIPPSTIEAELFGTVTGAATGAVNRAGFFEAAHQGTIFIDEIGEMPLEAQQKLLRVIEARTVRRLGSTQERAIDVRIVAATHRNLKAMVAEGKFRQDLYFRLSVLELQVPPLRERREDIPLLVERFLSIRNPPLNASDLPPETIPMLMGYDWPGNVRELRNVIARLVVFPELLHEILGPSAGHAPGASTTPPPREGEAEKVDPEDLKLGKLLELSLPEAREAVLAELERKYATAKLRKYDGNISRAAEAMGVSRQLLHRLLDRHGIKAKEGISETPASRRT</sequence>
<dbReference type="Pfam" id="PF00498">
    <property type="entry name" value="FHA"/>
    <property type="match status" value="1"/>
</dbReference>
<dbReference type="Proteomes" id="UP001151081">
    <property type="component" value="Unassembled WGS sequence"/>
</dbReference>
<evidence type="ECO:0000256" key="1">
    <source>
        <dbReference type="ARBA" id="ARBA00022741"/>
    </source>
</evidence>
<dbReference type="AlphaFoldDB" id="A0A9X4AR08"/>
<dbReference type="GO" id="GO:0006355">
    <property type="term" value="P:regulation of DNA-templated transcription"/>
    <property type="evidence" value="ECO:0007669"/>
    <property type="project" value="InterPro"/>
</dbReference>
<dbReference type="Gene3D" id="3.40.50.300">
    <property type="entry name" value="P-loop containing nucleotide triphosphate hydrolases"/>
    <property type="match status" value="1"/>
</dbReference>
<feature type="domain" description="Sigma-54 factor interaction" evidence="7">
    <location>
        <begin position="135"/>
        <end position="361"/>
    </location>
</feature>
<dbReference type="PROSITE" id="PS50006">
    <property type="entry name" value="FHA_DOMAIN"/>
    <property type="match status" value="1"/>
</dbReference>
<accession>A0A9X4AR08</accession>
<dbReference type="PROSITE" id="PS50045">
    <property type="entry name" value="SIGMA54_INTERACT_4"/>
    <property type="match status" value="1"/>
</dbReference>
<evidence type="ECO:0000313" key="8">
    <source>
        <dbReference type="EMBL" id="MDC3981623.1"/>
    </source>
</evidence>
<feature type="domain" description="FHA" evidence="6">
    <location>
        <begin position="46"/>
        <end position="95"/>
    </location>
</feature>
<evidence type="ECO:0000256" key="5">
    <source>
        <dbReference type="SAM" id="MobiDB-lite"/>
    </source>
</evidence>
<proteinExistence type="predicted"/>
<keyword evidence="3" id="KW-0805">Transcription regulation</keyword>
<evidence type="ECO:0000313" key="9">
    <source>
        <dbReference type="Proteomes" id="UP001151081"/>
    </source>
</evidence>
<feature type="region of interest" description="Disordered" evidence="5">
    <location>
        <begin position="373"/>
        <end position="396"/>
    </location>
</feature>
<dbReference type="InterPro" id="IPR025662">
    <property type="entry name" value="Sigma_54_int_dom_ATP-bd_1"/>
</dbReference>
<dbReference type="PROSITE" id="PS00688">
    <property type="entry name" value="SIGMA54_INTERACT_3"/>
    <property type="match status" value="1"/>
</dbReference>
<keyword evidence="1" id="KW-0547">Nucleotide-binding</keyword>
<dbReference type="InterPro" id="IPR008984">
    <property type="entry name" value="SMAD_FHA_dom_sf"/>
</dbReference>
<evidence type="ECO:0000256" key="2">
    <source>
        <dbReference type="ARBA" id="ARBA00022840"/>
    </source>
</evidence>
<dbReference type="FunFam" id="3.40.50.300:FF:000006">
    <property type="entry name" value="DNA-binding transcriptional regulator NtrC"/>
    <property type="match status" value="1"/>
</dbReference>